<keyword evidence="9 11" id="KW-0472">Membrane</keyword>
<evidence type="ECO:0000256" key="2">
    <source>
        <dbReference type="ARBA" id="ARBA00006555"/>
    </source>
</evidence>
<keyword evidence="14" id="KW-1185">Reference proteome</keyword>
<dbReference type="InterPro" id="IPR037682">
    <property type="entry name" value="TonB_C"/>
</dbReference>
<evidence type="ECO:0000259" key="12">
    <source>
        <dbReference type="PROSITE" id="PS52015"/>
    </source>
</evidence>
<feature type="transmembrane region" description="Helical" evidence="11">
    <location>
        <begin position="270"/>
        <end position="287"/>
    </location>
</feature>
<dbReference type="PANTHER" id="PTHR33446">
    <property type="entry name" value="PROTEIN TONB-RELATED"/>
    <property type="match status" value="1"/>
</dbReference>
<evidence type="ECO:0000313" key="13">
    <source>
        <dbReference type="EMBL" id="MCR8873204.1"/>
    </source>
</evidence>
<evidence type="ECO:0000256" key="10">
    <source>
        <dbReference type="SAM" id="MobiDB-lite"/>
    </source>
</evidence>
<proteinExistence type="inferred from homology"/>
<dbReference type="InterPro" id="IPR008756">
    <property type="entry name" value="Peptidase_M56"/>
</dbReference>
<evidence type="ECO:0000256" key="1">
    <source>
        <dbReference type="ARBA" id="ARBA00004383"/>
    </source>
</evidence>
<dbReference type="EMBL" id="JANRHJ010000003">
    <property type="protein sequence ID" value="MCR8873204.1"/>
    <property type="molecule type" value="Genomic_DNA"/>
</dbReference>
<dbReference type="GO" id="GO:0098797">
    <property type="term" value="C:plasma membrane protein complex"/>
    <property type="evidence" value="ECO:0007669"/>
    <property type="project" value="TreeGrafter"/>
</dbReference>
<feature type="transmembrane region" description="Helical" evidence="11">
    <location>
        <begin position="6"/>
        <end position="25"/>
    </location>
</feature>
<dbReference type="PANTHER" id="PTHR33446:SF2">
    <property type="entry name" value="PROTEIN TONB"/>
    <property type="match status" value="1"/>
</dbReference>
<keyword evidence="5" id="KW-0997">Cell inner membrane</keyword>
<dbReference type="Pfam" id="PF13715">
    <property type="entry name" value="CarbopepD_reg_2"/>
    <property type="match status" value="1"/>
</dbReference>
<keyword evidence="8 11" id="KW-1133">Transmembrane helix</keyword>
<comment type="similarity">
    <text evidence="2">Belongs to the TonB family.</text>
</comment>
<evidence type="ECO:0000256" key="4">
    <source>
        <dbReference type="ARBA" id="ARBA00022475"/>
    </source>
</evidence>
<organism evidence="13 14">
    <name type="scientific">Phocaeicola barnesiae</name>
    <dbReference type="NCBI Taxonomy" id="376804"/>
    <lineage>
        <taxon>Bacteria</taxon>
        <taxon>Pseudomonadati</taxon>
        <taxon>Bacteroidota</taxon>
        <taxon>Bacteroidia</taxon>
        <taxon>Bacteroidales</taxon>
        <taxon>Bacteroidaceae</taxon>
        <taxon>Phocaeicola</taxon>
    </lineage>
</organism>
<dbReference type="PROSITE" id="PS52015">
    <property type="entry name" value="TONB_CTD"/>
    <property type="match status" value="1"/>
</dbReference>
<evidence type="ECO:0000256" key="7">
    <source>
        <dbReference type="ARBA" id="ARBA00022927"/>
    </source>
</evidence>
<accession>A0AAW5N7U4</accession>
<gene>
    <name evidence="13" type="ORF">NW209_04060</name>
</gene>
<dbReference type="InterPro" id="IPR037066">
    <property type="entry name" value="Plug_dom_sf"/>
</dbReference>
<feature type="transmembrane region" description="Helical" evidence="11">
    <location>
        <begin position="37"/>
        <end position="56"/>
    </location>
</feature>
<dbReference type="AlphaFoldDB" id="A0AAW5N7U4"/>
<evidence type="ECO:0000256" key="8">
    <source>
        <dbReference type="ARBA" id="ARBA00022989"/>
    </source>
</evidence>
<dbReference type="InterPro" id="IPR006260">
    <property type="entry name" value="TonB/TolA_C"/>
</dbReference>
<keyword evidence="6 11" id="KW-0812">Transmembrane</keyword>
<dbReference type="SUPFAM" id="SSF49464">
    <property type="entry name" value="Carboxypeptidase regulatory domain-like"/>
    <property type="match status" value="1"/>
</dbReference>
<dbReference type="FunFam" id="3.30.1150.10:FF:000002">
    <property type="entry name" value="Energy transducer TonB"/>
    <property type="match status" value="1"/>
</dbReference>
<evidence type="ECO:0000256" key="9">
    <source>
        <dbReference type="ARBA" id="ARBA00023136"/>
    </source>
</evidence>
<keyword evidence="3" id="KW-0813">Transport</keyword>
<feature type="compositionally biased region" description="Polar residues" evidence="10">
    <location>
        <begin position="409"/>
        <end position="435"/>
    </location>
</feature>
<evidence type="ECO:0000256" key="11">
    <source>
        <dbReference type="SAM" id="Phobius"/>
    </source>
</evidence>
<dbReference type="InterPro" id="IPR008969">
    <property type="entry name" value="CarboxyPept-like_regulatory"/>
</dbReference>
<dbReference type="GO" id="GO:0055085">
    <property type="term" value="P:transmembrane transport"/>
    <property type="evidence" value="ECO:0007669"/>
    <property type="project" value="InterPro"/>
</dbReference>
<dbReference type="NCBIfam" id="TIGR01352">
    <property type="entry name" value="tonB_Cterm"/>
    <property type="match status" value="1"/>
</dbReference>
<dbReference type="Gene3D" id="2.170.130.10">
    <property type="entry name" value="TonB-dependent receptor, plug domain"/>
    <property type="match status" value="1"/>
</dbReference>
<dbReference type="Gene3D" id="3.30.1150.10">
    <property type="match status" value="1"/>
</dbReference>
<dbReference type="CDD" id="cd07341">
    <property type="entry name" value="M56_BlaR1_MecR1_like"/>
    <property type="match status" value="1"/>
</dbReference>
<dbReference type="InterPro" id="IPR051045">
    <property type="entry name" value="TonB-dependent_transducer"/>
</dbReference>
<dbReference type="Pfam" id="PF05569">
    <property type="entry name" value="Peptidase_M56"/>
    <property type="match status" value="1"/>
</dbReference>
<feature type="domain" description="TonB C-terminal" evidence="12">
    <location>
        <begin position="452"/>
        <end position="548"/>
    </location>
</feature>
<dbReference type="SUPFAM" id="SSF74653">
    <property type="entry name" value="TolA/TonB C-terminal domain"/>
    <property type="match status" value="1"/>
</dbReference>
<dbReference type="GO" id="GO:0031992">
    <property type="term" value="F:energy transducer activity"/>
    <property type="evidence" value="ECO:0007669"/>
    <property type="project" value="TreeGrafter"/>
</dbReference>
<dbReference type="Pfam" id="PF03544">
    <property type="entry name" value="TonB_C"/>
    <property type="match status" value="1"/>
</dbReference>
<evidence type="ECO:0000256" key="6">
    <source>
        <dbReference type="ARBA" id="ARBA00022692"/>
    </source>
</evidence>
<feature type="transmembrane region" description="Helical" evidence="11">
    <location>
        <begin position="95"/>
        <end position="120"/>
    </location>
</feature>
<dbReference type="RefSeq" id="WP_258335470.1">
    <property type="nucleotide sequence ID" value="NZ_JANRHJ010000003.1"/>
</dbReference>
<evidence type="ECO:0000256" key="5">
    <source>
        <dbReference type="ARBA" id="ARBA00022519"/>
    </source>
</evidence>
<protein>
    <submittedName>
        <fullName evidence="13">TonB family protein</fullName>
    </submittedName>
</protein>
<dbReference type="Proteomes" id="UP001204579">
    <property type="component" value="Unassembled WGS sequence"/>
</dbReference>
<evidence type="ECO:0000313" key="14">
    <source>
        <dbReference type="Proteomes" id="UP001204579"/>
    </source>
</evidence>
<name>A0AAW5N7U4_9BACT</name>
<keyword evidence="7" id="KW-0653">Protein transport</keyword>
<comment type="subcellular location">
    <subcellularLocation>
        <location evidence="1">Cell inner membrane</location>
        <topology evidence="1">Single-pass membrane protein</topology>
        <orientation evidence="1">Periplasmic side</orientation>
    </subcellularLocation>
</comment>
<comment type="caution">
    <text evidence="13">The sequence shown here is derived from an EMBL/GenBank/DDBJ whole genome shotgun (WGS) entry which is preliminary data.</text>
</comment>
<feature type="region of interest" description="Disordered" evidence="10">
    <location>
        <begin position="407"/>
        <end position="435"/>
    </location>
</feature>
<dbReference type="GO" id="GO:0015031">
    <property type="term" value="P:protein transport"/>
    <property type="evidence" value="ECO:0007669"/>
    <property type="project" value="UniProtKB-KW"/>
</dbReference>
<keyword evidence="4" id="KW-1003">Cell membrane</keyword>
<evidence type="ECO:0000256" key="3">
    <source>
        <dbReference type="ARBA" id="ARBA00022448"/>
    </source>
</evidence>
<reference evidence="13 14" key="1">
    <citation type="submission" date="2022-08" db="EMBL/GenBank/DDBJ databases">
        <authorList>
            <person name="Zeman M."/>
            <person name="Kubasova T."/>
        </authorList>
    </citation>
    <scope>NUCLEOTIDE SEQUENCE [LARGE SCALE GENOMIC DNA]</scope>
    <source>
        <strain evidence="13 14">ET62</strain>
    </source>
</reference>
<sequence>MGTFLVYILKSSLCLALFYLFYRLLLSKETFHRFNRIALLGVMLISCLLPLVRVTVDRATVVNTSVMLVEKDMLMYPWEMQTVVQEEAAFPWREWLVAVYLLGIFFFLLRNLWSLVRMLYLIRHSRCRQMENGICLVIHQAGFAPFSWMKYIVISQTDLDENGTDILIHEEAHIRNRHSWDLLLVELCVWLQWFNPAAWLLKQELQNVHEYEADEAVLRQGIDAKRYQMLLIKKAVGARLYSIANSFNHSSLKKRITMMIRKKSNPWARAKYLYVLPLAAVTVAAFARPEISEPLDEISSVKVNDLSAITGKNSPENLSVAATSAADVTLKMKVTDQSGSPIVGASVLIVNSTSGTLTDSEGNFTLKVGDDQRISVSYIDMKSVELSVKECLEKQIKEVRLTSDADSGPQLTVVSQSSESASQKAPQHNTTSEPQNTEEVFMVVENMPEFPGGLNACLKFLADHVAYPKEAAEKKIQGRVIVQFVVMKDGSIANARVIRSVDPLLDAEALRVIGLMPKWKPGTQRGQAVNVKFTMPITFRLDKDSTDMQPALVGKVIEISGATRENNQKAFHFPDGKETPLVVVDGEEISVSSLEKLSSDTFESINVFKGETAINRFGEKGKNGVLLITTKKK</sequence>